<accession>A0A4P6YEH1</accession>
<keyword evidence="4" id="KW-1185">Reference proteome</keyword>
<feature type="chain" id="PRO_5020928991" evidence="2">
    <location>
        <begin position="21"/>
        <end position="927"/>
    </location>
</feature>
<evidence type="ECO:0000313" key="4">
    <source>
        <dbReference type="Proteomes" id="UP000291124"/>
    </source>
</evidence>
<keyword evidence="2" id="KW-0732">Signal</keyword>
<dbReference type="NCBIfam" id="TIGR03519">
    <property type="entry name" value="T9SS_PorP_fam"/>
    <property type="match status" value="1"/>
</dbReference>
<dbReference type="EMBL" id="CP037933">
    <property type="protein sequence ID" value="QBN19224.1"/>
    <property type="molecule type" value="Genomic_DNA"/>
</dbReference>
<evidence type="ECO:0000256" key="1">
    <source>
        <dbReference type="SAM" id="Coils"/>
    </source>
</evidence>
<dbReference type="Proteomes" id="UP000291124">
    <property type="component" value="Chromosome"/>
</dbReference>
<dbReference type="InterPro" id="IPR019861">
    <property type="entry name" value="PorP/SprF_Bacteroidetes"/>
</dbReference>
<keyword evidence="1" id="KW-0175">Coiled coil</keyword>
<feature type="coiled-coil region" evidence="1">
    <location>
        <begin position="658"/>
        <end position="730"/>
    </location>
</feature>
<dbReference type="AlphaFoldDB" id="A0A4P6YEH1"/>
<name>A0A4P6YEH1_9FLAO</name>
<evidence type="ECO:0000256" key="2">
    <source>
        <dbReference type="SAM" id="SignalP"/>
    </source>
</evidence>
<dbReference type="PANTHER" id="PTHR34403">
    <property type="entry name" value="TOL-PAL SYSTEM PROTEIN TOLA"/>
    <property type="match status" value="1"/>
</dbReference>
<feature type="signal peptide" evidence="2">
    <location>
        <begin position="1"/>
        <end position="20"/>
    </location>
</feature>
<sequence length="927" mass="101452">MNKCFIAILLFLGAMQTLFSQEDGVVALTLPVRNSLKFNRYTINPTFSFVREQSPVLSFYNKKQWAQFQDAPQTYLFSYSGRLLENEGASIGFFQQNYGVLTTFGAMANFAHNIALQEDSNLTFGINLGFYKSGLDAGKVITNYPDPALNNIPKNSLITVSPGINYGTYFFDFGLALNNLVLYNLKTSEIIKEDPEKSIVAHVMYTGFIDSYGFFDRSKFSGLIKTEFKKDKTIVSGLAMLSLVKGIWAQAGYNSVYGISGGIGLNITPRIAVEYNYETGTGNTSTFGASHEIVFAYKFKSKSYDYGEDEDEGSIIPAAGTRTPTSGKPISDTSHQEYLQYKEQKEAKIKADADAKIKNDAAAKAKLAQDAKLKADADAKAKLLADAKIKNDAAAKAKLAQDAKLKADADAKAKLLADAKINNDAAAKAKLAQDAKLKADADAKAKLLADAKIKNDAAAKAKLAQDAKLKADVDAKAKLLADAKIKNDAAAKAKLAQDAKLKADADAKAKLLADAKIKNDAAAKAKLAQDSKLKADADAQAKLLADAKLKADADAAAKAKLAQDAKLKADADAQAKLLADAKLKADADAAAKAKLAQDAKLKADADAQAKLLADAKLKADADAAAKAKLAEEARVAALPKDENAKSLDKLTKIVADSKKEQQVLLQQLNEKVLNKEKDLKDLKEENDLSDKGIYKEPKAFKSVSAENLELENLKSQIELVNQNQQNKLVELDNLYKERIKKAGNTPDETNKSYLKTIDELKAAHLTAIRSNQDLILTLEKIKVDTEIEKKRRIKKAAFATNQDRYLQDVYTLKRIKEKTPLSTTPLKEADFDFGEKQSNVLVLKDIKNKEKGYYLVIAVHEDVAKRDEFLTKTVASGQSNIDFLYDVKSGKYFIYYDKFDSIGEAQMAIENKENKPYNSKMSMVKIE</sequence>
<proteinExistence type="predicted"/>
<reference evidence="4" key="1">
    <citation type="submission" date="2019-03" db="EMBL/GenBank/DDBJ databases">
        <title>Flavobacterium sp.</title>
        <authorList>
            <person name="Kim H."/>
        </authorList>
    </citation>
    <scope>NUCLEOTIDE SEQUENCE [LARGE SCALE GENOMIC DNA]</scope>
    <source>
        <strain evidence="4">GS13</strain>
    </source>
</reference>
<dbReference type="InterPro" id="IPR050972">
    <property type="entry name" value="SDr-like"/>
</dbReference>
<dbReference type="KEGG" id="fnk:E1750_10555"/>
<dbReference type="OrthoDB" id="1393025at2"/>
<dbReference type="RefSeq" id="WP_133276743.1">
    <property type="nucleotide sequence ID" value="NZ_CP037933.1"/>
</dbReference>
<dbReference type="PANTHER" id="PTHR34403:SF8">
    <property type="entry name" value="TOL-PAL SYSTEM PROTEIN TOLA"/>
    <property type="match status" value="1"/>
</dbReference>
<protein>
    <submittedName>
        <fullName evidence="3">Type IX secretion system membrane protein PorP/SprF</fullName>
    </submittedName>
</protein>
<evidence type="ECO:0000313" key="3">
    <source>
        <dbReference type="EMBL" id="QBN19224.1"/>
    </source>
</evidence>
<gene>
    <name evidence="3" type="ORF">E1750_10555</name>
</gene>
<organism evidence="3 4">
    <name type="scientific">Flavobacterium nackdongense</name>
    <dbReference type="NCBI Taxonomy" id="2547394"/>
    <lineage>
        <taxon>Bacteria</taxon>
        <taxon>Pseudomonadati</taxon>
        <taxon>Bacteroidota</taxon>
        <taxon>Flavobacteriia</taxon>
        <taxon>Flavobacteriales</taxon>
        <taxon>Flavobacteriaceae</taxon>
        <taxon>Flavobacterium</taxon>
    </lineage>
</organism>
<dbReference type="Pfam" id="PF11751">
    <property type="entry name" value="PorP_SprF"/>
    <property type="match status" value="1"/>
</dbReference>